<organism evidence="1 2">
    <name type="scientific">Porphyromonas catoniae F0037</name>
    <dbReference type="NCBI Taxonomy" id="1127696"/>
    <lineage>
        <taxon>Bacteria</taxon>
        <taxon>Pseudomonadati</taxon>
        <taxon>Bacteroidota</taxon>
        <taxon>Bacteroidia</taxon>
        <taxon>Bacteroidales</taxon>
        <taxon>Porphyromonadaceae</taxon>
        <taxon>Porphyromonas</taxon>
    </lineage>
</organism>
<gene>
    <name evidence="1" type="ORF">HMPREF9134_00743</name>
</gene>
<dbReference type="STRING" id="1127696.HMPREF9134_00743"/>
<evidence type="ECO:0000313" key="2">
    <source>
        <dbReference type="Proteomes" id="UP000010408"/>
    </source>
</evidence>
<reference evidence="1 2" key="1">
    <citation type="submission" date="2012-05" db="EMBL/GenBank/DDBJ databases">
        <authorList>
            <person name="Weinstock G."/>
            <person name="Sodergren E."/>
            <person name="Lobos E.A."/>
            <person name="Fulton L."/>
            <person name="Fulton R."/>
            <person name="Courtney L."/>
            <person name="Fronick C."/>
            <person name="O'Laughlin M."/>
            <person name="Godfrey J."/>
            <person name="Wilson R.M."/>
            <person name="Miner T."/>
            <person name="Farmer C."/>
            <person name="Delehaunty K."/>
            <person name="Cordes M."/>
            <person name="Minx P."/>
            <person name="Tomlinson C."/>
            <person name="Chen J."/>
            <person name="Wollam A."/>
            <person name="Pepin K.H."/>
            <person name="Bhonagiri V."/>
            <person name="Zhang X."/>
            <person name="Suruliraj S."/>
            <person name="Warren W."/>
            <person name="Mitreva M."/>
            <person name="Mardis E.R."/>
            <person name="Wilson R.K."/>
        </authorList>
    </citation>
    <scope>NUCLEOTIDE SEQUENCE [LARGE SCALE GENOMIC DNA]</scope>
    <source>
        <strain evidence="1 2">F0037</strain>
    </source>
</reference>
<comment type="caution">
    <text evidence="1">The sequence shown here is derived from an EMBL/GenBank/DDBJ whole genome shotgun (WGS) entry which is preliminary data.</text>
</comment>
<proteinExistence type="predicted"/>
<dbReference type="EMBL" id="AMEQ01000023">
    <property type="protein sequence ID" value="EKY01941.1"/>
    <property type="molecule type" value="Genomic_DNA"/>
</dbReference>
<dbReference type="HOGENOM" id="CLU_3219979_0_0_10"/>
<sequence>MEGWIGFFITFPRLPSILRGSFPHNLMGGIEGTHRGFPSVLLGR</sequence>
<dbReference type="AlphaFoldDB" id="L1NF34"/>
<evidence type="ECO:0000313" key="1">
    <source>
        <dbReference type="EMBL" id="EKY01941.1"/>
    </source>
</evidence>
<dbReference type="Proteomes" id="UP000010408">
    <property type="component" value="Unassembled WGS sequence"/>
</dbReference>
<protein>
    <submittedName>
        <fullName evidence="1">Uncharacterized protein</fullName>
    </submittedName>
</protein>
<accession>L1NF34</accession>
<name>L1NF34_9PORP</name>